<evidence type="ECO:0000313" key="2">
    <source>
        <dbReference type="EMBL" id="QRW15569.1"/>
    </source>
</evidence>
<dbReference type="Proteomes" id="UP000650533">
    <property type="component" value="Chromosome 1"/>
</dbReference>
<feature type="region of interest" description="Disordered" evidence="1">
    <location>
        <begin position="1"/>
        <end position="31"/>
    </location>
</feature>
<gene>
    <name evidence="2" type="ORF">RhiXN_03570</name>
</gene>
<proteinExistence type="predicted"/>
<organism evidence="2 3">
    <name type="scientific">Rhizoctonia solani</name>
    <dbReference type="NCBI Taxonomy" id="456999"/>
    <lineage>
        <taxon>Eukaryota</taxon>
        <taxon>Fungi</taxon>
        <taxon>Dikarya</taxon>
        <taxon>Basidiomycota</taxon>
        <taxon>Agaricomycotina</taxon>
        <taxon>Agaricomycetes</taxon>
        <taxon>Cantharellales</taxon>
        <taxon>Ceratobasidiaceae</taxon>
        <taxon>Rhizoctonia</taxon>
    </lineage>
</organism>
<dbReference type="EMBL" id="CP059658">
    <property type="protein sequence ID" value="QRW15569.1"/>
    <property type="molecule type" value="Genomic_DNA"/>
</dbReference>
<dbReference type="AlphaFoldDB" id="A0A8H8SS36"/>
<accession>A0A8H8SS36</accession>
<reference evidence="2" key="1">
    <citation type="submission" date="2020-05" db="EMBL/GenBank/DDBJ databases">
        <title>Evolutionary and genomic comparisons of hybrid uninucleate and nonhybrid Rhizoctonia fungi.</title>
        <authorList>
            <person name="Li C."/>
            <person name="Chen X."/>
        </authorList>
    </citation>
    <scope>NUCLEOTIDE SEQUENCE</scope>
    <source>
        <strain evidence="2">AG-1 IA</strain>
    </source>
</reference>
<dbReference type="GeneID" id="67025850"/>
<dbReference type="RefSeq" id="XP_043175806.1">
    <property type="nucleotide sequence ID" value="XM_043323387.1"/>
</dbReference>
<sequence>MDVPVSEPRVHRELGAHNGSDTKDIRSESISHSSTSCTSFQVLADGTRLPSQSHSAYSGTDFIRRPLTLKKPHDLRYPRAAVTTPGDTHSPASITVAWPSPNALAERSLTWTSVKGMQSSDQRPRCVVELFGQAISNARRNVDMDIKGICTSYRTATQAPRSIREPSGVELQFQDEMRSTPLLF</sequence>
<feature type="compositionally biased region" description="Basic and acidic residues" evidence="1">
    <location>
        <begin position="8"/>
        <end position="29"/>
    </location>
</feature>
<name>A0A8H8SS36_9AGAM</name>
<evidence type="ECO:0000313" key="3">
    <source>
        <dbReference type="Proteomes" id="UP000650533"/>
    </source>
</evidence>
<dbReference type="KEGG" id="rsx:RhiXN_03570"/>
<evidence type="ECO:0000256" key="1">
    <source>
        <dbReference type="SAM" id="MobiDB-lite"/>
    </source>
</evidence>
<protein>
    <submittedName>
        <fullName evidence="2">Uncharacterized protein</fullName>
    </submittedName>
</protein>